<sequence length="146" mass="17439">MALQNLLRFTRATNLKYRNIKLCFLRLNSTKPPSEVNEDLNRPIRYSQSPANKWKAQYSREGGVNTRLWYEPYVILLSIAVFMIYFCILREESDIDRHFDQTLYDHLEGLEEHQLKISLKYNEEHGLDCKAIKTRLEEITKENKQK</sequence>
<dbReference type="EMBL" id="JAVRBK010000007">
    <property type="protein sequence ID" value="KAK5641586.1"/>
    <property type="molecule type" value="Genomic_DNA"/>
</dbReference>
<feature type="transmembrane region" description="Helical" evidence="1">
    <location>
        <begin position="68"/>
        <end position="88"/>
    </location>
</feature>
<dbReference type="Proteomes" id="UP001329430">
    <property type="component" value="Chromosome 7"/>
</dbReference>
<evidence type="ECO:0000313" key="3">
    <source>
        <dbReference type="Proteomes" id="UP001329430"/>
    </source>
</evidence>
<dbReference type="PANTHER" id="PTHR35268">
    <property type="entry name" value="PROTEIN CCSMST1"/>
    <property type="match status" value="1"/>
</dbReference>
<dbReference type="Pfam" id="PF15013">
    <property type="entry name" value="CCSMST1"/>
    <property type="match status" value="1"/>
</dbReference>
<keyword evidence="1" id="KW-0472">Membrane</keyword>
<protein>
    <submittedName>
        <fullName evidence="2">Uncharacterized protein</fullName>
    </submittedName>
</protein>
<accession>A0AAN7ZJC9</accession>
<keyword evidence="1" id="KW-0812">Transmembrane</keyword>
<dbReference type="AlphaFoldDB" id="A0AAN7ZJC9"/>
<name>A0AAN7ZJC9_9COLE</name>
<dbReference type="PANTHER" id="PTHR35268:SF1">
    <property type="entry name" value="UBIQUINOL-CYTOCHROME-C REDUCTASE COMPLEX ASSEMBLY FACTOR 4"/>
    <property type="match status" value="1"/>
</dbReference>
<comment type="caution">
    <text evidence="2">The sequence shown here is derived from an EMBL/GenBank/DDBJ whole genome shotgun (WGS) entry which is preliminary data.</text>
</comment>
<evidence type="ECO:0000256" key="1">
    <source>
        <dbReference type="SAM" id="Phobius"/>
    </source>
</evidence>
<keyword evidence="1" id="KW-1133">Transmembrane helix</keyword>
<evidence type="ECO:0000313" key="2">
    <source>
        <dbReference type="EMBL" id="KAK5641586.1"/>
    </source>
</evidence>
<reference evidence="2 3" key="1">
    <citation type="journal article" date="2024" name="Insects">
        <title>An Improved Chromosome-Level Genome Assembly of the Firefly Pyrocoelia pectoralis.</title>
        <authorList>
            <person name="Fu X."/>
            <person name="Meyer-Rochow V.B."/>
            <person name="Ballantyne L."/>
            <person name="Zhu X."/>
        </authorList>
    </citation>
    <scope>NUCLEOTIDE SEQUENCE [LARGE SCALE GENOMIC DNA]</scope>
    <source>
        <strain evidence="2">XCY_ONT2</strain>
    </source>
</reference>
<keyword evidence="3" id="KW-1185">Reference proteome</keyword>
<organism evidence="2 3">
    <name type="scientific">Pyrocoelia pectoralis</name>
    <dbReference type="NCBI Taxonomy" id="417401"/>
    <lineage>
        <taxon>Eukaryota</taxon>
        <taxon>Metazoa</taxon>
        <taxon>Ecdysozoa</taxon>
        <taxon>Arthropoda</taxon>
        <taxon>Hexapoda</taxon>
        <taxon>Insecta</taxon>
        <taxon>Pterygota</taxon>
        <taxon>Neoptera</taxon>
        <taxon>Endopterygota</taxon>
        <taxon>Coleoptera</taxon>
        <taxon>Polyphaga</taxon>
        <taxon>Elateriformia</taxon>
        <taxon>Elateroidea</taxon>
        <taxon>Lampyridae</taxon>
        <taxon>Lampyrinae</taxon>
        <taxon>Pyrocoelia</taxon>
    </lineage>
</organism>
<proteinExistence type="predicted"/>
<dbReference type="InterPro" id="IPR029160">
    <property type="entry name" value="UQCC4"/>
</dbReference>
<gene>
    <name evidence="2" type="ORF">RI129_010133</name>
</gene>